<evidence type="ECO:0000256" key="5">
    <source>
        <dbReference type="ARBA" id="ARBA00022771"/>
    </source>
</evidence>
<comment type="function">
    <text evidence="9 11">As part of the heterotrimeric replication protein A complex (RPA/RP-A), binds and stabilizes single-stranded DNA intermediates, that form during DNA replication or upon DNA stress. It prevents their reannealing and in parallel, recruits and activates different proteins and complexes involved in DNA metabolism. Thereby, it plays an essential role both in DNA replication and the cellular response to DNA damage.</text>
</comment>
<evidence type="ECO:0000256" key="1">
    <source>
        <dbReference type="ARBA" id="ARBA00004123"/>
    </source>
</evidence>
<dbReference type="GO" id="GO:0003677">
    <property type="term" value="F:DNA binding"/>
    <property type="evidence" value="ECO:0007669"/>
    <property type="project" value="UniProtKB-KW"/>
</dbReference>
<protein>
    <recommendedName>
        <fullName evidence="11">Replication protein A subunit</fullName>
    </recommendedName>
</protein>
<evidence type="ECO:0000256" key="2">
    <source>
        <dbReference type="ARBA" id="ARBA00005690"/>
    </source>
</evidence>
<dbReference type="FunFam" id="2.40.50.140:FF:000090">
    <property type="entry name" value="Replication protein A subunit"/>
    <property type="match status" value="1"/>
</dbReference>
<keyword evidence="6 11" id="KW-0862">Zinc</keyword>
<dbReference type="Pfam" id="PF16900">
    <property type="entry name" value="REPA_OB_2"/>
    <property type="match status" value="1"/>
</dbReference>
<dbReference type="Pfam" id="PF01336">
    <property type="entry name" value="tRNA_anti-codon"/>
    <property type="match status" value="1"/>
</dbReference>
<evidence type="ECO:0000313" key="18">
    <source>
        <dbReference type="Proteomes" id="UP001152799"/>
    </source>
</evidence>
<dbReference type="GO" id="GO:0006281">
    <property type="term" value="P:DNA repair"/>
    <property type="evidence" value="ECO:0007669"/>
    <property type="project" value="InterPro"/>
</dbReference>
<organism evidence="17 18">
    <name type="scientific">Ceutorhynchus assimilis</name>
    <name type="common">cabbage seed weevil</name>
    <dbReference type="NCBI Taxonomy" id="467358"/>
    <lineage>
        <taxon>Eukaryota</taxon>
        <taxon>Metazoa</taxon>
        <taxon>Ecdysozoa</taxon>
        <taxon>Arthropoda</taxon>
        <taxon>Hexapoda</taxon>
        <taxon>Insecta</taxon>
        <taxon>Pterygota</taxon>
        <taxon>Neoptera</taxon>
        <taxon>Endopterygota</taxon>
        <taxon>Coleoptera</taxon>
        <taxon>Polyphaga</taxon>
        <taxon>Cucujiformia</taxon>
        <taxon>Curculionidae</taxon>
        <taxon>Ceutorhynchinae</taxon>
        <taxon>Ceutorhynchus</taxon>
    </lineage>
</organism>
<dbReference type="FunFam" id="2.40.50.140:FF:000064">
    <property type="entry name" value="Replication protein A subunit"/>
    <property type="match status" value="1"/>
</dbReference>
<evidence type="ECO:0000256" key="6">
    <source>
        <dbReference type="ARBA" id="ARBA00022833"/>
    </source>
</evidence>
<evidence type="ECO:0000256" key="8">
    <source>
        <dbReference type="ARBA" id="ARBA00023242"/>
    </source>
</evidence>
<dbReference type="InterPro" id="IPR031657">
    <property type="entry name" value="REPA_OB_2"/>
</dbReference>
<dbReference type="SUPFAM" id="SSF50249">
    <property type="entry name" value="Nucleic acid-binding proteins"/>
    <property type="match status" value="4"/>
</dbReference>
<dbReference type="InterPro" id="IPR004591">
    <property type="entry name" value="Rfa1"/>
</dbReference>
<feature type="domain" description="OB" evidence="13">
    <location>
        <begin position="190"/>
        <end position="274"/>
    </location>
</feature>
<dbReference type="InterPro" id="IPR004365">
    <property type="entry name" value="NA-bd_OB_tRNA"/>
</dbReference>
<comment type="subunit">
    <text evidence="10 11">Component of the heterotrimeric canonical replication protein A complex (RPA).</text>
</comment>
<evidence type="ECO:0000256" key="10">
    <source>
        <dbReference type="ARBA" id="ARBA00062035"/>
    </source>
</evidence>
<keyword evidence="5 11" id="KW-0863">Zinc-finger</keyword>
<evidence type="ECO:0000256" key="12">
    <source>
        <dbReference type="SAM" id="MobiDB-lite"/>
    </source>
</evidence>
<dbReference type="AlphaFoldDB" id="A0A9N9MU20"/>
<dbReference type="PANTHER" id="PTHR47165:SF4">
    <property type="entry name" value="OS03G0429900 PROTEIN"/>
    <property type="match status" value="1"/>
</dbReference>
<dbReference type="InterPro" id="IPR007199">
    <property type="entry name" value="Rep_factor-A_N"/>
</dbReference>
<dbReference type="CDD" id="cd04475">
    <property type="entry name" value="RPA1_DBD_B"/>
    <property type="match status" value="1"/>
</dbReference>
<dbReference type="InterPro" id="IPR012340">
    <property type="entry name" value="NA-bd_OB-fold"/>
</dbReference>
<dbReference type="NCBIfam" id="TIGR00617">
    <property type="entry name" value="rpa1"/>
    <property type="match status" value="1"/>
</dbReference>
<keyword evidence="4 11" id="KW-0479">Metal-binding</keyword>
<dbReference type="EMBL" id="OU892282">
    <property type="protein sequence ID" value="CAG9770947.1"/>
    <property type="molecule type" value="Genomic_DNA"/>
</dbReference>
<reference evidence="17" key="1">
    <citation type="submission" date="2022-01" db="EMBL/GenBank/DDBJ databases">
        <authorList>
            <person name="King R."/>
        </authorList>
    </citation>
    <scope>NUCLEOTIDE SEQUENCE</scope>
</reference>
<evidence type="ECO:0000256" key="4">
    <source>
        <dbReference type="ARBA" id="ARBA00022723"/>
    </source>
</evidence>
<feature type="region of interest" description="Disordered" evidence="12">
    <location>
        <begin position="122"/>
        <end position="145"/>
    </location>
</feature>
<dbReference type="OrthoDB" id="1751331at2759"/>
<dbReference type="Proteomes" id="UP001152799">
    <property type="component" value="Chromosome 6"/>
</dbReference>
<dbReference type="Gene3D" id="2.40.50.140">
    <property type="entry name" value="Nucleic acid-binding proteins"/>
    <property type="match status" value="4"/>
</dbReference>
<dbReference type="FunFam" id="2.40.50.140:FF:000041">
    <property type="entry name" value="Replication protein A subunit"/>
    <property type="match status" value="1"/>
</dbReference>
<keyword evidence="18" id="KW-1185">Reference proteome</keyword>
<evidence type="ECO:0000256" key="9">
    <source>
        <dbReference type="ARBA" id="ARBA00058595"/>
    </source>
</evidence>
<feature type="domain" description="Replication factor A C-terminal" evidence="15">
    <location>
        <begin position="458"/>
        <end position="603"/>
    </location>
</feature>
<feature type="domain" description="Replication factor-A protein 1 N-terminal" evidence="14">
    <location>
        <begin position="5"/>
        <end position="109"/>
    </location>
</feature>
<dbReference type="InterPro" id="IPR013955">
    <property type="entry name" value="Rep_factor-A_C"/>
</dbReference>
<evidence type="ECO:0000259" key="13">
    <source>
        <dbReference type="Pfam" id="PF01336"/>
    </source>
</evidence>
<comment type="subcellular location">
    <subcellularLocation>
        <location evidence="1 11">Nucleus</location>
    </subcellularLocation>
</comment>
<evidence type="ECO:0000256" key="11">
    <source>
        <dbReference type="RuleBase" id="RU364130"/>
    </source>
</evidence>
<dbReference type="Pfam" id="PF08646">
    <property type="entry name" value="Rep_fac-A_C"/>
    <property type="match status" value="1"/>
</dbReference>
<dbReference type="InterPro" id="IPR047192">
    <property type="entry name" value="Euk_RPA1_DBD_C"/>
</dbReference>
<keyword evidence="3 11" id="KW-0235">DNA replication</keyword>
<gene>
    <name evidence="17" type="ORF">CEUTPL_LOCUS11389</name>
</gene>
<keyword evidence="7 11" id="KW-0238">DNA-binding</keyword>
<sequence>MSEKLSSGALETIMRGGEYTEPVVQVLSIKKMNSGSGQPEKDRYRIYLSDGQYTVSHAMMTAQIYAKAGPKGLPRFSIIKIIRSMTSVINNTDGRDSRVLLILDLELLKDGDEVGVKIGDPIPYSEAASARPKPSGTGPSTSVQAEVEPVAKRMKLATNGTNGTYDGNTTLGGHITHPISSLSPYHNKWIIKVRVMSKSDIRKWENARGSGQLFSVDLCDESGEIRLTAFGTTVDKYYDVIQVDKVYYISKCQVKPANKQFNTVKNDYEMTMTSDTIVEECLDDDMKNLQIQYNFVDIAKIAEVEPNSTVDVFAIAKSYGEVNSFQAKTTGRELKKREVQLVDKSNATITLTLWGQQAENFNGFDNPVVLLKGARVTEFGGGKNLGTTSSTLMKVNPDMEESFTLKGWFTSAGSSALYNDLSARTAGGGTGSYNTPWLTFKEVIDQQLGSINTASGDYYMVKATVLLIRSENSIYKACPTDGCNKKVVDNNDGTYRCEKCQQDFQNYKFRLLCSMNVGDWSGNQWVSMFSDEAEKVIGMSAQEVGELGERDPDGLSKMMESLNFKEFILKCRAKMETYNDEQRLKTVAVKVDPINYKEYNAYLAKKIRDLIA</sequence>
<keyword evidence="8 11" id="KW-0539">Nucleus</keyword>
<evidence type="ECO:0000259" key="16">
    <source>
        <dbReference type="Pfam" id="PF16900"/>
    </source>
</evidence>
<evidence type="ECO:0000256" key="7">
    <source>
        <dbReference type="ARBA" id="ARBA00023125"/>
    </source>
</evidence>
<feature type="domain" description="Replication protein A OB" evidence="16">
    <location>
        <begin position="298"/>
        <end position="396"/>
    </location>
</feature>
<evidence type="ECO:0000259" key="14">
    <source>
        <dbReference type="Pfam" id="PF04057"/>
    </source>
</evidence>
<evidence type="ECO:0000313" key="17">
    <source>
        <dbReference type="EMBL" id="CAG9770947.1"/>
    </source>
</evidence>
<comment type="similarity">
    <text evidence="2 11">Belongs to the replication factor A protein 1 family.</text>
</comment>
<dbReference type="CDD" id="cd04476">
    <property type="entry name" value="RPA1_DBD_C"/>
    <property type="match status" value="1"/>
</dbReference>
<proteinExistence type="inferred from homology"/>
<dbReference type="GO" id="GO:0006260">
    <property type="term" value="P:DNA replication"/>
    <property type="evidence" value="ECO:0007669"/>
    <property type="project" value="UniProtKB-KW"/>
</dbReference>
<dbReference type="GO" id="GO:0008270">
    <property type="term" value="F:zinc ion binding"/>
    <property type="evidence" value="ECO:0007669"/>
    <property type="project" value="UniProtKB-KW"/>
</dbReference>
<accession>A0A9N9MU20</accession>
<dbReference type="GO" id="GO:0006310">
    <property type="term" value="P:DNA recombination"/>
    <property type="evidence" value="ECO:0007669"/>
    <property type="project" value="InterPro"/>
</dbReference>
<evidence type="ECO:0000259" key="15">
    <source>
        <dbReference type="Pfam" id="PF08646"/>
    </source>
</evidence>
<evidence type="ECO:0000256" key="3">
    <source>
        <dbReference type="ARBA" id="ARBA00022705"/>
    </source>
</evidence>
<name>A0A9N9MU20_9CUCU</name>
<dbReference type="GO" id="GO:0005634">
    <property type="term" value="C:nucleus"/>
    <property type="evidence" value="ECO:0007669"/>
    <property type="project" value="UniProtKB-SubCell"/>
</dbReference>
<dbReference type="Pfam" id="PF04057">
    <property type="entry name" value="Rep-A_N"/>
    <property type="match status" value="1"/>
</dbReference>
<dbReference type="PANTHER" id="PTHR47165">
    <property type="entry name" value="OS03G0429900 PROTEIN"/>
    <property type="match status" value="1"/>
</dbReference>
<dbReference type="CDD" id="cd04474">
    <property type="entry name" value="RPA1_DBD_A"/>
    <property type="match status" value="1"/>
</dbReference>